<sequence>MTKARAREALRRTLAKASERDRHVDVDPAVLHRLEDAIRRLSRLQREIMLAVRLDDMDYAQIAERTGLSQRQVEATMVRALMNFQRNLADPDRHAWRRWLG</sequence>
<evidence type="ECO:0000259" key="1">
    <source>
        <dbReference type="Pfam" id="PF08281"/>
    </source>
</evidence>
<dbReference type="GO" id="GO:0003677">
    <property type="term" value="F:DNA binding"/>
    <property type="evidence" value="ECO:0007669"/>
    <property type="project" value="InterPro"/>
</dbReference>
<organism evidence="2 3">
    <name type="scientific">Sphingobium scionense</name>
    <dbReference type="NCBI Taxonomy" id="1404341"/>
    <lineage>
        <taxon>Bacteria</taxon>
        <taxon>Pseudomonadati</taxon>
        <taxon>Pseudomonadota</taxon>
        <taxon>Alphaproteobacteria</taxon>
        <taxon>Sphingomonadales</taxon>
        <taxon>Sphingomonadaceae</taxon>
        <taxon>Sphingobium</taxon>
    </lineage>
</organism>
<name>A0A7W6LY64_9SPHN</name>
<reference evidence="2 3" key="1">
    <citation type="submission" date="2020-08" db="EMBL/GenBank/DDBJ databases">
        <title>Genomic Encyclopedia of Type Strains, Phase IV (KMG-IV): sequencing the most valuable type-strain genomes for metagenomic binning, comparative biology and taxonomic classification.</title>
        <authorList>
            <person name="Goeker M."/>
        </authorList>
    </citation>
    <scope>NUCLEOTIDE SEQUENCE [LARGE SCALE GENOMIC DNA]</scope>
    <source>
        <strain evidence="2 3">DSM 19371</strain>
    </source>
</reference>
<dbReference type="Proteomes" id="UP000590524">
    <property type="component" value="Unassembled WGS sequence"/>
</dbReference>
<dbReference type="GO" id="GO:0016987">
    <property type="term" value="F:sigma factor activity"/>
    <property type="evidence" value="ECO:0007669"/>
    <property type="project" value="InterPro"/>
</dbReference>
<evidence type="ECO:0000313" key="3">
    <source>
        <dbReference type="Proteomes" id="UP000590524"/>
    </source>
</evidence>
<comment type="caution">
    <text evidence="2">The sequence shown here is derived from an EMBL/GenBank/DDBJ whole genome shotgun (WGS) entry which is preliminary data.</text>
</comment>
<keyword evidence="3" id="KW-1185">Reference proteome</keyword>
<dbReference type="Gene3D" id="1.10.10.10">
    <property type="entry name" value="Winged helix-like DNA-binding domain superfamily/Winged helix DNA-binding domain"/>
    <property type="match status" value="1"/>
</dbReference>
<dbReference type="AlphaFoldDB" id="A0A7W6LY64"/>
<dbReference type="InterPro" id="IPR036388">
    <property type="entry name" value="WH-like_DNA-bd_sf"/>
</dbReference>
<dbReference type="InterPro" id="IPR013324">
    <property type="entry name" value="RNA_pol_sigma_r3/r4-like"/>
</dbReference>
<accession>A0A7W6LY64</accession>
<dbReference type="RefSeq" id="WP_188084592.1">
    <property type="nucleotide sequence ID" value="NZ_JACIEU010000062.1"/>
</dbReference>
<proteinExistence type="predicted"/>
<dbReference type="EMBL" id="JACIEU010000062">
    <property type="protein sequence ID" value="MBB4151988.1"/>
    <property type="molecule type" value="Genomic_DNA"/>
</dbReference>
<dbReference type="InterPro" id="IPR013249">
    <property type="entry name" value="RNA_pol_sigma70_r4_t2"/>
</dbReference>
<feature type="domain" description="RNA polymerase sigma factor 70 region 4 type 2" evidence="1">
    <location>
        <begin position="32"/>
        <end position="81"/>
    </location>
</feature>
<dbReference type="GO" id="GO:0006352">
    <property type="term" value="P:DNA-templated transcription initiation"/>
    <property type="evidence" value="ECO:0007669"/>
    <property type="project" value="InterPro"/>
</dbReference>
<dbReference type="SUPFAM" id="SSF88659">
    <property type="entry name" value="Sigma3 and sigma4 domains of RNA polymerase sigma factors"/>
    <property type="match status" value="1"/>
</dbReference>
<dbReference type="Pfam" id="PF08281">
    <property type="entry name" value="Sigma70_r4_2"/>
    <property type="match status" value="1"/>
</dbReference>
<evidence type="ECO:0000313" key="2">
    <source>
        <dbReference type="EMBL" id="MBB4151988.1"/>
    </source>
</evidence>
<gene>
    <name evidence="2" type="ORF">GGQ90_005802</name>
</gene>
<protein>
    <submittedName>
        <fullName evidence="2">RNA polymerase sigma-70 factor (ECF subfamily)</fullName>
    </submittedName>
</protein>